<dbReference type="Pfam" id="PF18602">
    <property type="entry name" value="Rap1a"/>
    <property type="match status" value="1"/>
</dbReference>
<name>A0A935KCV0_9RHOO</name>
<feature type="signal peptide" evidence="1">
    <location>
        <begin position="1"/>
        <end position="18"/>
    </location>
</feature>
<dbReference type="InterPro" id="IPR041238">
    <property type="entry name" value="Rap1a"/>
</dbReference>
<accession>A0A935KCV0</accession>
<feature type="domain" description="Rap1a immunity protein" evidence="2">
    <location>
        <begin position="20"/>
        <end position="125"/>
    </location>
</feature>
<comment type="caution">
    <text evidence="3">The sequence shown here is derived from an EMBL/GenBank/DDBJ whole genome shotgun (WGS) entry which is preliminary data.</text>
</comment>
<proteinExistence type="predicted"/>
<reference evidence="3 4" key="1">
    <citation type="submission" date="2020-10" db="EMBL/GenBank/DDBJ databases">
        <title>Connecting structure to function with the recovery of over 1000 high-quality activated sludge metagenome-assembled genomes encoding full-length rRNA genes using long-read sequencing.</title>
        <authorList>
            <person name="Singleton C.M."/>
            <person name="Petriglieri F."/>
            <person name="Kristensen J.M."/>
            <person name="Kirkegaard R.H."/>
            <person name="Michaelsen T.Y."/>
            <person name="Andersen M.H."/>
            <person name="Karst S.M."/>
            <person name="Dueholm M.S."/>
            <person name="Nielsen P.H."/>
            <person name="Albertsen M."/>
        </authorList>
    </citation>
    <scope>NUCLEOTIDE SEQUENCE [LARGE SCALE GENOMIC DNA]</scope>
    <source>
        <strain evidence="3">EsbW_18-Q3-R4-48_BATAC.463</strain>
    </source>
</reference>
<protein>
    <recommendedName>
        <fullName evidence="2">Rap1a immunity protein domain-containing protein</fullName>
    </recommendedName>
</protein>
<dbReference type="EMBL" id="JADJMS010000041">
    <property type="protein sequence ID" value="MBK7416351.1"/>
    <property type="molecule type" value="Genomic_DNA"/>
</dbReference>
<dbReference type="Proteomes" id="UP000739411">
    <property type="component" value="Unassembled WGS sequence"/>
</dbReference>
<dbReference type="Gene3D" id="1.10.890.40">
    <property type="match status" value="1"/>
</dbReference>
<organism evidence="3 4">
    <name type="scientific">Candidatus Dechloromonas phosphorivorans</name>
    <dbReference type="NCBI Taxonomy" id="2899244"/>
    <lineage>
        <taxon>Bacteria</taxon>
        <taxon>Pseudomonadati</taxon>
        <taxon>Pseudomonadota</taxon>
        <taxon>Betaproteobacteria</taxon>
        <taxon>Rhodocyclales</taxon>
        <taxon>Azonexaceae</taxon>
        <taxon>Dechloromonas</taxon>
    </lineage>
</organism>
<dbReference type="AlphaFoldDB" id="A0A935KCV0"/>
<evidence type="ECO:0000256" key="1">
    <source>
        <dbReference type="SAM" id="SignalP"/>
    </source>
</evidence>
<sequence length="133" mass="14388">MNRWLCLIAASFSLSAHAYTADELHGDCLAAEEFYAAKANADPYQSIRGARCMAYVAGFADGYAVSDYLAEKVGVTLNAICLPKDKDLPYRLVRSVLAHLERTPPKSTLSTATLVAAALSKTFPCADQLEPKK</sequence>
<feature type="chain" id="PRO_5037081903" description="Rap1a immunity protein domain-containing protein" evidence="1">
    <location>
        <begin position="19"/>
        <end position="133"/>
    </location>
</feature>
<keyword evidence="1" id="KW-0732">Signal</keyword>
<gene>
    <name evidence="3" type="ORF">IPJ38_15895</name>
</gene>
<evidence type="ECO:0000259" key="2">
    <source>
        <dbReference type="Pfam" id="PF18602"/>
    </source>
</evidence>
<evidence type="ECO:0000313" key="4">
    <source>
        <dbReference type="Proteomes" id="UP000739411"/>
    </source>
</evidence>
<evidence type="ECO:0000313" key="3">
    <source>
        <dbReference type="EMBL" id="MBK7416351.1"/>
    </source>
</evidence>